<feature type="region of interest" description="Disordered" evidence="1">
    <location>
        <begin position="1"/>
        <end position="42"/>
    </location>
</feature>
<name>A0AAE0ZX28_9GAST</name>
<sequence length="107" mass="12133">MRSIAQTLPLSKQSNRANAQIGKRRSARDRKKPQKFREEPERVPDIHHCCLVTRVVTAQVRGHNHNIDHVSREIIRLIIHHVTPGREAAAVLGVCVWGGKMGYEEGQ</sequence>
<evidence type="ECO:0000313" key="3">
    <source>
        <dbReference type="Proteomes" id="UP001283361"/>
    </source>
</evidence>
<dbReference type="Proteomes" id="UP001283361">
    <property type="component" value="Unassembled WGS sequence"/>
</dbReference>
<gene>
    <name evidence="2" type="ORF">RRG08_065421</name>
</gene>
<feature type="compositionally biased region" description="Basic residues" evidence="1">
    <location>
        <begin position="22"/>
        <end position="34"/>
    </location>
</feature>
<evidence type="ECO:0000313" key="2">
    <source>
        <dbReference type="EMBL" id="KAK3776913.1"/>
    </source>
</evidence>
<evidence type="ECO:0000256" key="1">
    <source>
        <dbReference type="SAM" id="MobiDB-lite"/>
    </source>
</evidence>
<proteinExistence type="predicted"/>
<organism evidence="2 3">
    <name type="scientific">Elysia crispata</name>
    <name type="common">lettuce slug</name>
    <dbReference type="NCBI Taxonomy" id="231223"/>
    <lineage>
        <taxon>Eukaryota</taxon>
        <taxon>Metazoa</taxon>
        <taxon>Spiralia</taxon>
        <taxon>Lophotrochozoa</taxon>
        <taxon>Mollusca</taxon>
        <taxon>Gastropoda</taxon>
        <taxon>Heterobranchia</taxon>
        <taxon>Euthyneura</taxon>
        <taxon>Panpulmonata</taxon>
        <taxon>Sacoglossa</taxon>
        <taxon>Placobranchoidea</taxon>
        <taxon>Plakobranchidae</taxon>
        <taxon>Elysia</taxon>
    </lineage>
</organism>
<protein>
    <submittedName>
        <fullName evidence="2">Uncharacterized protein</fullName>
    </submittedName>
</protein>
<feature type="compositionally biased region" description="Polar residues" evidence="1">
    <location>
        <begin position="1"/>
        <end position="18"/>
    </location>
</feature>
<comment type="caution">
    <text evidence="2">The sequence shown here is derived from an EMBL/GenBank/DDBJ whole genome shotgun (WGS) entry which is preliminary data.</text>
</comment>
<dbReference type="AlphaFoldDB" id="A0AAE0ZX28"/>
<keyword evidence="3" id="KW-1185">Reference proteome</keyword>
<dbReference type="EMBL" id="JAWDGP010003170">
    <property type="protein sequence ID" value="KAK3776913.1"/>
    <property type="molecule type" value="Genomic_DNA"/>
</dbReference>
<accession>A0AAE0ZX28</accession>
<reference evidence="2" key="1">
    <citation type="journal article" date="2023" name="G3 (Bethesda)">
        <title>A reference genome for the long-term kleptoplast-retaining sea slug Elysia crispata morphotype clarki.</title>
        <authorList>
            <person name="Eastman K.E."/>
            <person name="Pendleton A.L."/>
            <person name="Shaikh M.A."/>
            <person name="Suttiyut T."/>
            <person name="Ogas R."/>
            <person name="Tomko P."/>
            <person name="Gavelis G."/>
            <person name="Widhalm J.R."/>
            <person name="Wisecaver J.H."/>
        </authorList>
    </citation>
    <scope>NUCLEOTIDE SEQUENCE</scope>
    <source>
        <strain evidence="2">ECLA1</strain>
    </source>
</reference>